<protein>
    <submittedName>
        <fullName evidence="2">Uncharacterized protein</fullName>
    </submittedName>
</protein>
<feature type="compositionally biased region" description="Polar residues" evidence="1">
    <location>
        <begin position="130"/>
        <end position="139"/>
    </location>
</feature>
<organism evidence="2 3">
    <name type="scientific">Paramuricea clavata</name>
    <name type="common">Red gorgonian</name>
    <name type="synonym">Violescent sea-whip</name>
    <dbReference type="NCBI Taxonomy" id="317549"/>
    <lineage>
        <taxon>Eukaryota</taxon>
        <taxon>Metazoa</taxon>
        <taxon>Cnidaria</taxon>
        <taxon>Anthozoa</taxon>
        <taxon>Octocorallia</taxon>
        <taxon>Malacalcyonacea</taxon>
        <taxon>Plexauridae</taxon>
        <taxon>Paramuricea</taxon>
    </lineage>
</organism>
<feature type="compositionally biased region" description="Basic and acidic residues" evidence="1">
    <location>
        <begin position="140"/>
        <end position="152"/>
    </location>
</feature>
<dbReference type="Proteomes" id="UP001152795">
    <property type="component" value="Unassembled WGS sequence"/>
</dbReference>
<feature type="compositionally biased region" description="Polar residues" evidence="1">
    <location>
        <begin position="158"/>
        <end position="168"/>
    </location>
</feature>
<accession>A0A7D9IIW8</accession>
<feature type="compositionally biased region" description="Polar residues" evidence="1">
    <location>
        <begin position="176"/>
        <end position="189"/>
    </location>
</feature>
<dbReference type="OrthoDB" id="5984216at2759"/>
<feature type="compositionally biased region" description="Basic and acidic residues" evidence="1">
    <location>
        <begin position="72"/>
        <end position="88"/>
    </location>
</feature>
<reference evidence="2" key="1">
    <citation type="submission" date="2020-04" db="EMBL/GenBank/DDBJ databases">
        <authorList>
            <person name="Alioto T."/>
            <person name="Alioto T."/>
            <person name="Gomez Garrido J."/>
        </authorList>
    </citation>
    <scope>NUCLEOTIDE SEQUENCE</scope>
    <source>
        <strain evidence="2">A484AB</strain>
    </source>
</reference>
<proteinExistence type="predicted"/>
<name>A0A7D9IIW8_PARCT</name>
<dbReference type="EMBL" id="CACRXK020007171">
    <property type="protein sequence ID" value="CAB4011502.1"/>
    <property type="molecule type" value="Genomic_DNA"/>
</dbReference>
<evidence type="ECO:0000313" key="3">
    <source>
        <dbReference type="Proteomes" id="UP001152795"/>
    </source>
</evidence>
<gene>
    <name evidence="2" type="ORF">PACLA_8A062463</name>
</gene>
<evidence type="ECO:0000256" key="1">
    <source>
        <dbReference type="SAM" id="MobiDB-lite"/>
    </source>
</evidence>
<feature type="compositionally biased region" description="Basic and acidic residues" evidence="1">
    <location>
        <begin position="103"/>
        <end position="114"/>
    </location>
</feature>
<feature type="region of interest" description="Disordered" evidence="1">
    <location>
        <begin position="50"/>
        <end position="237"/>
    </location>
</feature>
<evidence type="ECO:0000313" key="2">
    <source>
        <dbReference type="EMBL" id="CAB4011502.1"/>
    </source>
</evidence>
<keyword evidence="3" id="KW-1185">Reference proteome</keyword>
<feature type="compositionally biased region" description="Acidic residues" evidence="1">
    <location>
        <begin position="212"/>
        <end position="229"/>
    </location>
</feature>
<comment type="caution">
    <text evidence="2">The sequence shown here is derived from an EMBL/GenBank/DDBJ whole genome shotgun (WGS) entry which is preliminary data.</text>
</comment>
<dbReference type="AlphaFoldDB" id="A0A7D9IIW8"/>
<feature type="compositionally biased region" description="Basic and acidic residues" evidence="1">
    <location>
        <begin position="50"/>
        <end position="59"/>
    </location>
</feature>
<sequence>MKHIFPDEDQSGDEAEYNVGDIVSAVWLPNGQFYDAKVVQSGSDRHELMKERMRLEKARKGGATKGTGKGINRKEQQPEQDKRSEQKAKNKKTVKQYPKRERKGREKKEEDEQRQLAIIEAKKKQAASRWASSPTLSNSEHAHPDFTPEPIRRPILSPIQTPVSQANRQIDDTRNRSALSSSSTQQEPQSFIVHSPTPLPATKKRCAQSETISDDDDDKQESDEEDEQETISMPKVVGDCCKEGQQEIEALRKRLTKTHKRLSIACKY</sequence>